<dbReference type="RefSeq" id="WP_261404029.1">
    <property type="nucleotide sequence ID" value="NZ_CP081869.1"/>
</dbReference>
<reference evidence="1" key="1">
    <citation type="submission" date="2021-08" db="EMBL/GenBank/DDBJ databases">
        <authorList>
            <person name="Zhang H."/>
            <person name="Xu M."/>
            <person name="Yu Z."/>
            <person name="Yang L."/>
            <person name="Cai Y."/>
        </authorList>
    </citation>
    <scope>NUCLEOTIDE SEQUENCE</scope>
    <source>
        <strain evidence="1">CHL1</strain>
    </source>
</reference>
<evidence type="ECO:0000313" key="2">
    <source>
        <dbReference type="Proteomes" id="UP000825701"/>
    </source>
</evidence>
<proteinExistence type="predicted"/>
<dbReference type="InterPro" id="IPR011660">
    <property type="entry name" value="VapB-like"/>
</dbReference>
<protein>
    <submittedName>
        <fullName evidence="1">Type II toxin-antitoxin system VapB family antitoxin</fullName>
    </submittedName>
</protein>
<organism evidence="1 2">
    <name type="scientific">Chenggangzhangella methanolivorans</name>
    <dbReference type="NCBI Taxonomy" id="1437009"/>
    <lineage>
        <taxon>Bacteria</taxon>
        <taxon>Pseudomonadati</taxon>
        <taxon>Pseudomonadota</taxon>
        <taxon>Alphaproteobacteria</taxon>
        <taxon>Hyphomicrobiales</taxon>
        <taxon>Methylopilaceae</taxon>
        <taxon>Chenggangzhangella</taxon>
    </lineage>
</organism>
<gene>
    <name evidence="1" type="ORF">K6K41_03990</name>
</gene>
<dbReference type="KEGG" id="cmet:K6K41_03990"/>
<keyword evidence="2" id="KW-1185">Reference proteome</keyword>
<sequence length="82" mass="9177">MAFHVRDPETDRVVRALAAATGASLTETIRVACDAELQKLKLAESEEEKRAQMRAVRERLAQYPQDEGVALDKAFFDALNDE</sequence>
<name>A0A9E6RGY1_9HYPH</name>
<dbReference type="EMBL" id="CP081869">
    <property type="protein sequence ID" value="QZO00832.1"/>
    <property type="molecule type" value="Genomic_DNA"/>
</dbReference>
<dbReference type="AlphaFoldDB" id="A0A9E6RGY1"/>
<dbReference type="Proteomes" id="UP000825701">
    <property type="component" value="Chromosome"/>
</dbReference>
<evidence type="ECO:0000313" key="1">
    <source>
        <dbReference type="EMBL" id="QZO00832.1"/>
    </source>
</evidence>
<dbReference type="Pfam" id="PF07704">
    <property type="entry name" value="PSK_trans_fac"/>
    <property type="match status" value="1"/>
</dbReference>
<accession>A0A9E6RGY1</accession>